<accession>A0A0D3IHD5</accession>
<dbReference type="InterPro" id="IPR018276">
    <property type="entry name" value="DDA1_dom"/>
</dbReference>
<reference evidence="4" key="1">
    <citation type="journal article" date="2013" name="Nature">
        <title>Pan genome of the phytoplankton Emiliania underpins its global distribution.</title>
        <authorList>
            <person name="Read B.A."/>
            <person name="Kegel J."/>
            <person name="Klute M.J."/>
            <person name="Kuo A."/>
            <person name="Lefebvre S.C."/>
            <person name="Maumus F."/>
            <person name="Mayer C."/>
            <person name="Miller J."/>
            <person name="Monier A."/>
            <person name="Salamov A."/>
            <person name="Young J."/>
            <person name="Aguilar M."/>
            <person name="Claverie J.M."/>
            <person name="Frickenhaus S."/>
            <person name="Gonzalez K."/>
            <person name="Herman E.K."/>
            <person name="Lin Y.C."/>
            <person name="Napier J."/>
            <person name="Ogata H."/>
            <person name="Sarno A.F."/>
            <person name="Shmutz J."/>
            <person name="Schroeder D."/>
            <person name="de Vargas C."/>
            <person name="Verret F."/>
            <person name="von Dassow P."/>
            <person name="Valentin K."/>
            <person name="Van de Peer Y."/>
            <person name="Wheeler G."/>
            <person name="Dacks J.B."/>
            <person name="Delwiche C.F."/>
            <person name="Dyhrman S.T."/>
            <person name="Glockner G."/>
            <person name="John U."/>
            <person name="Richards T."/>
            <person name="Worden A.Z."/>
            <person name="Zhang X."/>
            <person name="Grigoriev I.V."/>
            <person name="Allen A.E."/>
            <person name="Bidle K."/>
            <person name="Borodovsky M."/>
            <person name="Bowler C."/>
            <person name="Brownlee C."/>
            <person name="Cock J.M."/>
            <person name="Elias M."/>
            <person name="Gladyshev V.N."/>
            <person name="Groth M."/>
            <person name="Guda C."/>
            <person name="Hadaegh A."/>
            <person name="Iglesias-Rodriguez M.D."/>
            <person name="Jenkins J."/>
            <person name="Jones B.M."/>
            <person name="Lawson T."/>
            <person name="Leese F."/>
            <person name="Lindquist E."/>
            <person name="Lobanov A."/>
            <person name="Lomsadze A."/>
            <person name="Malik S.B."/>
            <person name="Marsh M.E."/>
            <person name="Mackinder L."/>
            <person name="Mock T."/>
            <person name="Mueller-Roeber B."/>
            <person name="Pagarete A."/>
            <person name="Parker M."/>
            <person name="Probert I."/>
            <person name="Quesneville H."/>
            <person name="Raines C."/>
            <person name="Rensing S.A."/>
            <person name="Riano-Pachon D.M."/>
            <person name="Richier S."/>
            <person name="Rokitta S."/>
            <person name="Shiraiwa Y."/>
            <person name="Soanes D.M."/>
            <person name="van der Giezen M."/>
            <person name="Wahlund T.M."/>
            <person name="Williams B."/>
            <person name="Wilson W."/>
            <person name="Wolfe G."/>
            <person name="Wurch L.L."/>
        </authorList>
    </citation>
    <scope>NUCLEOTIDE SEQUENCE</scope>
</reference>
<dbReference type="KEGG" id="ehx:EMIHUDRAFT_437814"/>
<organism evidence="3 4">
    <name type="scientific">Emiliania huxleyi (strain CCMP1516)</name>
    <dbReference type="NCBI Taxonomy" id="280463"/>
    <lineage>
        <taxon>Eukaryota</taxon>
        <taxon>Haptista</taxon>
        <taxon>Haptophyta</taxon>
        <taxon>Prymnesiophyceae</taxon>
        <taxon>Isochrysidales</taxon>
        <taxon>Noelaerhabdaceae</taxon>
        <taxon>Emiliania</taxon>
    </lineage>
</organism>
<dbReference type="Proteomes" id="UP000013827">
    <property type="component" value="Unassembled WGS sequence"/>
</dbReference>
<proteinExistence type="predicted"/>
<dbReference type="PaxDb" id="2903-EOD10670"/>
<evidence type="ECO:0000259" key="2">
    <source>
        <dbReference type="Pfam" id="PF10172"/>
    </source>
</evidence>
<dbReference type="HOGENOM" id="CLU_1412251_0_0_1"/>
<evidence type="ECO:0000256" key="1">
    <source>
        <dbReference type="SAM" id="MobiDB-lite"/>
    </source>
</evidence>
<feature type="region of interest" description="Disordered" evidence="1">
    <location>
        <begin position="43"/>
        <end position="127"/>
    </location>
</feature>
<feature type="compositionally biased region" description="Basic residues" evidence="1">
    <location>
        <begin position="62"/>
        <end position="73"/>
    </location>
</feature>
<keyword evidence="4" id="KW-1185">Reference proteome</keyword>
<dbReference type="EnsemblProtists" id="EOD10670">
    <property type="protein sequence ID" value="EOD10670"/>
    <property type="gene ID" value="EMIHUDRAFT_437814"/>
</dbReference>
<dbReference type="GeneID" id="17256893"/>
<name>A0A0D3IHD5_EMIH1</name>
<dbReference type="RefSeq" id="XP_005763099.1">
    <property type="nucleotide sequence ID" value="XM_005763042.1"/>
</dbReference>
<reference evidence="3" key="2">
    <citation type="submission" date="2024-10" db="UniProtKB">
        <authorList>
            <consortium name="EnsemblProtists"/>
        </authorList>
    </citation>
    <scope>IDENTIFICATION</scope>
</reference>
<evidence type="ECO:0000313" key="4">
    <source>
        <dbReference type="Proteomes" id="UP000013827"/>
    </source>
</evidence>
<protein>
    <recommendedName>
        <fullName evidence="2">DET1- and DDB1-associated protein 1 domain-containing protein</fullName>
    </recommendedName>
</protein>
<sequence>MSGEQRGERGGPSALLSGLPVRDANAFAQRKLDAASFPVTEAPTYLATHDRTSPPPDQGVYRRQKGSHPRLQTHAHPCPSKSSPRRSCRHGDDKHHPAALPAARREATRAAKAGAPRCRGGAENRQARPADKSMILSLFFRALFERWKAASEGHRRPTVNLPFLGRCTGCAAVQTHTLSLATAVLLMKTSCHR</sequence>
<dbReference type="Pfam" id="PF10172">
    <property type="entry name" value="DDA1"/>
    <property type="match status" value="1"/>
</dbReference>
<dbReference type="AlphaFoldDB" id="A0A0D3IHD5"/>
<evidence type="ECO:0000313" key="3">
    <source>
        <dbReference type="EnsemblProtists" id="EOD10670"/>
    </source>
</evidence>
<feature type="domain" description="DET1- and DDB1-associated protein 1" evidence="2">
    <location>
        <begin position="15"/>
        <end position="58"/>
    </location>
</feature>